<keyword evidence="3" id="KW-1185">Reference proteome</keyword>
<proteinExistence type="predicted"/>
<dbReference type="Proteomes" id="UP001154114">
    <property type="component" value="Chromosome 1"/>
</dbReference>
<protein>
    <submittedName>
        <fullName evidence="2">Uncharacterized protein</fullName>
    </submittedName>
</protein>
<accession>A0A9P0BG97</accession>
<gene>
    <name evidence="2" type="ORF">CINC_LOCUS307</name>
</gene>
<evidence type="ECO:0000313" key="3">
    <source>
        <dbReference type="Proteomes" id="UP001154114"/>
    </source>
</evidence>
<dbReference type="OrthoDB" id="10455613at2759"/>
<feature type="compositionally biased region" description="Low complexity" evidence="1">
    <location>
        <begin position="117"/>
        <end position="127"/>
    </location>
</feature>
<feature type="region of interest" description="Disordered" evidence="1">
    <location>
        <begin position="109"/>
        <end position="144"/>
    </location>
</feature>
<name>A0A9P0BG97_CHRIL</name>
<organism evidence="2 3">
    <name type="scientific">Chrysodeixis includens</name>
    <name type="common">Soybean looper</name>
    <name type="synonym">Pseudoplusia includens</name>
    <dbReference type="NCBI Taxonomy" id="689277"/>
    <lineage>
        <taxon>Eukaryota</taxon>
        <taxon>Metazoa</taxon>
        <taxon>Ecdysozoa</taxon>
        <taxon>Arthropoda</taxon>
        <taxon>Hexapoda</taxon>
        <taxon>Insecta</taxon>
        <taxon>Pterygota</taxon>
        <taxon>Neoptera</taxon>
        <taxon>Endopterygota</taxon>
        <taxon>Lepidoptera</taxon>
        <taxon>Glossata</taxon>
        <taxon>Ditrysia</taxon>
        <taxon>Noctuoidea</taxon>
        <taxon>Noctuidae</taxon>
        <taxon>Plusiinae</taxon>
        <taxon>Chrysodeixis</taxon>
    </lineage>
</organism>
<reference evidence="2" key="1">
    <citation type="submission" date="2021-12" db="EMBL/GenBank/DDBJ databases">
        <authorList>
            <person name="King R."/>
        </authorList>
    </citation>
    <scope>NUCLEOTIDE SEQUENCE</scope>
</reference>
<dbReference type="EMBL" id="LR824004">
    <property type="protein sequence ID" value="CAH0577926.1"/>
    <property type="molecule type" value="Genomic_DNA"/>
</dbReference>
<feature type="compositionally biased region" description="Basic and acidic residues" evidence="1">
    <location>
        <begin position="240"/>
        <end position="265"/>
    </location>
</feature>
<sequence length="278" mass="31258">MPDSYRLKPPGVFSHMRAGPWESEFFRSPALVLARCVRASPHAQGGEVSPNPGWGREAIDTFASSNAVNARSRRAPNNNLSACGCSLIRARNHQDTMWDIRIYMDKETNDDEGTASQQQQQHQQQQQGPKRKNRRCVQIVQKKPKSKDTNAIYGEYIACEMENIQNDFDASRAKECIAAIISRAKAGCLGKKLVAKIIDYEPSGPAEQDLPGPSNAPKVTIEARTAQNDDKEQDDESNDEPLHFDTDSDDTKEKDVGVQEKENTNHDKFKFYRMKCNK</sequence>
<feature type="region of interest" description="Disordered" evidence="1">
    <location>
        <begin position="203"/>
        <end position="265"/>
    </location>
</feature>
<evidence type="ECO:0000313" key="2">
    <source>
        <dbReference type="EMBL" id="CAH0577926.1"/>
    </source>
</evidence>
<evidence type="ECO:0000256" key="1">
    <source>
        <dbReference type="SAM" id="MobiDB-lite"/>
    </source>
</evidence>
<dbReference type="AlphaFoldDB" id="A0A9P0BG97"/>